<gene>
    <name evidence="5" type="primary">Klhl2-002</name>
</gene>
<dbReference type="SUPFAM" id="SSF117281">
    <property type="entry name" value="Kelch motif"/>
    <property type="match status" value="2"/>
</dbReference>
<dbReference type="Pfam" id="PF07707">
    <property type="entry name" value="BACK"/>
    <property type="match status" value="1"/>
</dbReference>
<reference evidence="5" key="1">
    <citation type="submission" date="2020-04" db="EMBL/GenBank/DDBJ databases">
        <authorList>
            <person name="Neveu A P."/>
        </authorList>
    </citation>
    <scope>NUCLEOTIDE SEQUENCE</scope>
    <source>
        <tissue evidence="5">Whole embryo</tissue>
    </source>
</reference>
<dbReference type="PANTHER" id="PTHR24412:SF441">
    <property type="entry name" value="KELCH-LIKE PROTEIN 28"/>
    <property type="match status" value="1"/>
</dbReference>
<keyword evidence="2" id="KW-0677">Repeat</keyword>
<feature type="compositionally biased region" description="Polar residues" evidence="3">
    <location>
        <begin position="100"/>
        <end position="111"/>
    </location>
</feature>
<dbReference type="SMART" id="SM00612">
    <property type="entry name" value="Kelch"/>
    <property type="match status" value="6"/>
</dbReference>
<dbReference type="InterPro" id="IPR011705">
    <property type="entry name" value="BACK"/>
</dbReference>
<keyword evidence="1" id="KW-0880">Kelch repeat</keyword>
<feature type="region of interest" description="Disordered" evidence="3">
    <location>
        <begin position="100"/>
        <end position="125"/>
    </location>
</feature>
<evidence type="ECO:0000256" key="3">
    <source>
        <dbReference type="SAM" id="MobiDB-lite"/>
    </source>
</evidence>
<dbReference type="EMBL" id="LR786277">
    <property type="protein sequence ID" value="CAB3259718.1"/>
    <property type="molecule type" value="mRNA"/>
</dbReference>
<organism evidence="5">
    <name type="scientific">Phallusia mammillata</name>
    <dbReference type="NCBI Taxonomy" id="59560"/>
    <lineage>
        <taxon>Eukaryota</taxon>
        <taxon>Metazoa</taxon>
        <taxon>Chordata</taxon>
        <taxon>Tunicata</taxon>
        <taxon>Ascidiacea</taxon>
        <taxon>Phlebobranchia</taxon>
        <taxon>Ascidiidae</taxon>
        <taxon>Phallusia</taxon>
    </lineage>
</organism>
<evidence type="ECO:0000259" key="4">
    <source>
        <dbReference type="Pfam" id="PF07707"/>
    </source>
</evidence>
<sequence>MTAVIKLRNNGCEEAVFTAILKWVNHNPLQREEFFANLFLQIDLSLTSTQFLTEASKESLVRNNVVCSNYLVDKLLKIQLDSSTGGEISSSVQGSDLPTYSSFASPSQPNPELSPKYLQNSPTPSTYYPTSSYTDKLLIVGGQESSADCIVYDVITKQKTYLPELNHGRSGATSVKVGSKIFVFGGGDGVLIDACEMLDLNEPNRWHLMSSLLPAREHCSSSHFEGHIYVTGGWNNGRLSYCEKFDIHNNKWIKMKNMNIPRDEHGTVVCNGFLYCIGGSQRSKRLSSCERYDMRSDVWSEIAPLNQARKGLACVVLDGNIYAIGGNGGGKTVERFNPTIGRWAYVASLQYARYHSSACVVGNKIFVVGGSSGEESRNSVQVYDSTADVWTTAFKTQKPVCEATVVAI</sequence>
<dbReference type="PANTHER" id="PTHR24412">
    <property type="entry name" value="KELCH PROTEIN"/>
    <property type="match status" value="1"/>
</dbReference>
<dbReference type="Pfam" id="PF24681">
    <property type="entry name" value="Kelch_KLHDC2_KLHL20_DRC7"/>
    <property type="match status" value="1"/>
</dbReference>
<evidence type="ECO:0000256" key="2">
    <source>
        <dbReference type="ARBA" id="ARBA00022737"/>
    </source>
</evidence>
<dbReference type="InterPro" id="IPR015915">
    <property type="entry name" value="Kelch-typ_b-propeller"/>
</dbReference>
<dbReference type="Pfam" id="PF01344">
    <property type="entry name" value="Kelch_1"/>
    <property type="match status" value="1"/>
</dbReference>
<proteinExistence type="evidence at transcript level"/>
<dbReference type="AlphaFoldDB" id="A0A6F9DG77"/>
<name>A0A6F9DG77_9ASCI</name>
<feature type="domain" description="BACK" evidence="4">
    <location>
        <begin position="12"/>
        <end position="55"/>
    </location>
</feature>
<evidence type="ECO:0000256" key="1">
    <source>
        <dbReference type="ARBA" id="ARBA00022441"/>
    </source>
</evidence>
<evidence type="ECO:0000313" key="5">
    <source>
        <dbReference type="EMBL" id="CAB3259718.1"/>
    </source>
</evidence>
<dbReference type="Gene3D" id="2.120.10.80">
    <property type="entry name" value="Kelch-type beta propeller"/>
    <property type="match status" value="2"/>
</dbReference>
<dbReference type="Gene3D" id="1.25.40.420">
    <property type="match status" value="1"/>
</dbReference>
<dbReference type="InterPro" id="IPR006652">
    <property type="entry name" value="Kelch_1"/>
</dbReference>
<protein>
    <submittedName>
        <fullName evidence="5">Kelch-like protein 2</fullName>
    </submittedName>
</protein>
<accession>A0A6F9DG77</accession>